<protein>
    <submittedName>
        <fullName evidence="5">Putative alcohol dehydrogenase transcription factor myb/sant-like protein</fullName>
    </submittedName>
</protein>
<evidence type="ECO:0000259" key="4">
    <source>
        <dbReference type="PROSITE" id="PS51031"/>
    </source>
</evidence>
<feature type="region of interest" description="Disordered" evidence="2">
    <location>
        <begin position="118"/>
        <end position="152"/>
    </location>
</feature>
<dbReference type="GO" id="GO:0005634">
    <property type="term" value="C:nucleus"/>
    <property type="evidence" value="ECO:0007669"/>
    <property type="project" value="UniProtKB-SubCell"/>
</dbReference>
<keyword evidence="1" id="KW-0539">Nucleus</keyword>
<accession>A0A2M4CIJ4</accession>
<dbReference type="VEuPathDB" id="VectorBase:ADAR2_006003"/>
<dbReference type="AlphaFoldDB" id="A0A2M4CIJ4"/>
<evidence type="ECO:0000256" key="2">
    <source>
        <dbReference type="SAM" id="MobiDB-lite"/>
    </source>
</evidence>
<feature type="compositionally biased region" description="Acidic residues" evidence="2">
    <location>
        <begin position="139"/>
        <end position="150"/>
    </location>
</feature>
<dbReference type="Pfam" id="PF02944">
    <property type="entry name" value="BESS"/>
    <property type="match status" value="1"/>
</dbReference>
<organism evidence="5">
    <name type="scientific">Anopheles darlingi</name>
    <name type="common">Mosquito</name>
    <dbReference type="NCBI Taxonomy" id="43151"/>
    <lineage>
        <taxon>Eukaryota</taxon>
        <taxon>Metazoa</taxon>
        <taxon>Ecdysozoa</taxon>
        <taxon>Arthropoda</taxon>
        <taxon>Hexapoda</taxon>
        <taxon>Insecta</taxon>
        <taxon>Pterygota</taxon>
        <taxon>Neoptera</taxon>
        <taxon>Endopterygota</taxon>
        <taxon>Diptera</taxon>
        <taxon>Nematocera</taxon>
        <taxon>Culicoidea</taxon>
        <taxon>Culicidae</taxon>
        <taxon>Anophelinae</taxon>
        <taxon>Anopheles</taxon>
    </lineage>
</organism>
<dbReference type="Pfam" id="PF10545">
    <property type="entry name" value="MADF_DNA_bdg"/>
    <property type="match status" value="1"/>
</dbReference>
<dbReference type="GO" id="GO:0005667">
    <property type="term" value="C:transcription regulator complex"/>
    <property type="evidence" value="ECO:0007669"/>
    <property type="project" value="TreeGrafter"/>
</dbReference>
<feature type="region of interest" description="Disordered" evidence="2">
    <location>
        <begin position="184"/>
        <end position="217"/>
    </location>
</feature>
<feature type="domain" description="MADF" evidence="3">
    <location>
        <begin position="16"/>
        <end position="106"/>
    </location>
</feature>
<evidence type="ECO:0000259" key="3">
    <source>
        <dbReference type="PROSITE" id="PS51029"/>
    </source>
</evidence>
<dbReference type="InterPro" id="IPR006578">
    <property type="entry name" value="MADF-dom"/>
</dbReference>
<dbReference type="InterPro" id="IPR039353">
    <property type="entry name" value="TF_Adf1"/>
</dbReference>
<dbReference type="SMART" id="SM00595">
    <property type="entry name" value="MADF"/>
    <property type="match status" value="1"/>
</dbReference>
<dbReference type="PROSITE" id="PS51029">
    <property type="entry name" value="MADF"/>
    <property type="match status" value="1"/>
</dbReference>
<comment type="subcellular location">
    <subcellularLocation>
        <location evidence="1">Nucleus</location>
    </subcellularLocation>
</comment>
<proteinExistence type="predicted"/>
<evidence type="ECO:0000313" key="5">
    <source>
        <dbReference type="EMBL" id="MBW65180.1"/>
    </source>
</evidence>
<feature type="region of interest" description="Disordered" evidence="2">
    <location>
        <begin position="311"/>
        <end position="333"/>
    </location>
</feature>
<dbReference type="GO" id="GO:0003677">
    <property type="term" value="F:DNA binding"/>
    <property type="evidence" value="ECO:0007669"/>
    <property type="project" value="InterPro"/>
</dbReference>
<dbReference type="GO" id="GO:0006357">
    <property type="term" value="P:regulation of transcription by RNA polymerase II"/>
    <property type="evidence" value="ECO:0007669"/>
    <property type="project" value="TreeGrafter"/>
</dbReference>
<dbReference type="PANTHER" id="PTHR12243:SF60">
    <property type="entry name" value="SI:CH211-15D5.12-RELATED"/>
    <property type="match status" value="1"/>
</dbReference>
<feature type="compositionally biased region" description="Polar residues" evidence="2">
    <location>
        <begin position="125"/>
        <end position="138"/>
    </location>
</feature>
<dbReference type="PROSITE" id="PS51031">
    <property type="entry name" value="BESS"/>
    <property type="match status" value="1"/>
</dbReference>
<dbReference type="PANTHER" id="PTHR12243">
    <property type="entry name" value="MADF DOMAIN TRANSCRIPTION FACTOR"/>
    <property type="match status" value="1"/>
</dbReference>
<reference evidence="5" key="1">
    <citation type="submission" date="2018-01" db="EMBL/GenBank/DDBJ databases">
        <title>An insight into the sialome of Amazonian anophelines.</title>
        <authorList>
            <person name="Ribeiro J.M."/>
            <person name="Scarpassa V."/>
            <person name="Calvo E."/>
        </authorList>
    </citation>
    <scope>NUCLEOTIDE SEQUENCE</scope>
</reference>
<evidence type="ECO:0000256" key="1">
    <source>
        <dbReference type="PROSITE-ProRule" id="PRU00371"/>
    </source>
</evidence>
<dbReference type="EMBL" id="GGFL01001002">
    <property type="protein sequence ID" value="MBW65180.1"/>
    <property type="molecule type" value="Transcribed_RNA"/>
</dbReference>
<dbReference type="InterPro" id="IPR004210">
    <property type="entry name" value="BESS_motif"/>
</dbReference>
<feature type="domain" description="BESS" evidence="4">
    <location>
        <begin position="348"/>
        <end position="387"/>
    </location>
</feature>
<feature type="compositionally biased region" description="Low complexity" evidence="2">
    <location>
        <begin position="317"/>
        <end position="333"/>
    </location>
</feature>
<sequence>MGPTKVTQDDQQFNIDFVGAVKKHFCLFDSNSPEYKQAVMQDKAWQAVSQEVGESVDTCKKRWRNLRCCMTRYLKSVRDNTDLAANGRRKPYYLYNYMKFVIPYLKVKDENVSSYEYEDPPWAKPNSSAGGSKDASNQGEEEDEDDEVEDGPMHEIETIDVNEEEDPNQQELKQSIIQSIKIIGQQPQTSSEQQQQQQQQPQQQQPQQITISDTSTAVAPANTTTTTYEIFTGPPVKQARLSSSSSNCDAINSSNSHTATIKKELLNARQFITLTAAATSTPNTTAVPVFHSPTIATQHHQLTPVPANFAQQASDAQLHQQQQQQQQQHPTTQQFTFLPSTAQSQIPCDADHNFFQSLIPDILSMTMEQKRKLKIGILQLIDNILNV</sequence>
<name>A0A2M4CIJ4_ANODA</name>